<evidence type="ECO:0000313" key="2">
    <source>
        <dbReference type="Proteomes" id="UP001247805"/>
    </source>
</evidence>
<protein>
    <submittedName>
        <fullName evidence="1">Uncharacterized protein</fullName>
    </submittedName>
</protein>
<comment type="caution">
    <text evidence="1">The sequence shown here is derived from an EMBL/GenBank/DDBJ whole genome shotgun (WGS) entry which is preliminary data.</text>
</comment>
<keyword evidence="2" id="KW-1185">Reference proteome</keyword>
<reference evidence="1 2" key="1">
    <citation type="submission" date="2023-10" db="EMBL/GenBank/DDBJ databases">
        <title>Glaciecola aquimarina strain GGW-M5 nov., isolated from a coastal seawater.</title>
        <authorList>
            <person name="Bayburt H."/>
            <person name="Kim J.M."/>
            <person name="Choi B.J."/>
            <person name="Jeon C.O."/>
        </authorList>
    </citation>
    <scope>NUCLEOTIDE SEQUENCE [LARGE SCALE GENOMIC DNA]</scope>
    <source>
        <strain evidence="1 2">KCTC 32108</strain>
    </source>
</reference>
<gene>
    <name evidence="1" type="ORF">RS130_07690</name>
</gene>
<evidence type="ECO:0000313" key="1">
    <source>
        <dbReference type="EMBL" id="MDU0353824.1"/>
    </source>
</evidence>
<proteinExistence type="predicted"/>
<dbReference type="EMBL" id="JAWDIO010000002">
    <property type="protein sequence ID" value="MDU0353824.1"/>
    <property type="molecule type" value="Genomic_DNA"/>
</dbReference>
<accession>A0ABU3SV03</accession>
<organism evidence="1 2">
    <name type="scientific">Paraglaciecola aquimarina</name>
    <dbReference type="NCBI Taxonomy" id="1235557"/>
    <lineage>
        <taxon>Bacteria</taxon>
        <taxon>Pseudomonadati</taxon>
        <taxon>Pseudomonadota</taxon>
        <taxon>Gammaproteobacteria</taxon>
        <taxon>Alteromonadales</taxon>
        <taxon>Alteromonadaceae</taxon>
        <taxon>Paraglaciecola</taxon>
    </lineage>
</organism>
<dbReference type="Proteomes" id="UP001247805">
    <property type="component" value="Unassembled WGS sequence"/>
</dbReference>
<sequence>MPLKKWRAIRTYQNAIQDYNGAKLSLRVYLKVDARKGFDVGYLRLDPSVKKADIRITIRIVGGHRVRRPIVVNAIDLSDSYSLYSINQQINIFRSQL</sequence>
<dbReference type="RefSeq" id="WP_316025469.1">
    <property type="nucleotide sequence ID" value="NZ_JAWDIO010000002.1"/>
</dbReference>
<name>A0ABU3SV03_9ALTE</name>